<evidence type="ECO:0000313" key="4">
    <source>
        <dbReference type="EMBL" id="KAK7035018.1"/>
    </source>
</evidence>
<proteinExistence type="predicted"/>
<feature type="compositionally biased region" description="Acidic residues" evidence="1">
    <location>
        <begin position="352"/>
        <end position="370"/>
    </location>
</feature>
<dbReference type="InterPro" id="IPR046496">
    <property type="entry name" value="DUF6589"/>
</dbReference>
<keyword evidence="2" id="KW-0812">Transmembrane</keyword>
<protein>
    <recommendedName>
        <fullName evidence="3">DUF6589 domain-containing protein</fullName>
    </recommendedName>
</protein>
<dbReference type="EMBL" id="JAWWNJ010000020">
    <property type="protein sequence ID" value="KAK7035018.1"/>
    <property type="molecule type" value="Genomic_DNA"/>
</dbReference>
<reference evidence="5 6" key="1">
    <citation type="journal article" date="2024" name="J Genomics">
        <title>Draft genome sequencing and assembly of Favolaschia claudopus CIRM-BRFM 2984 isolated from oak limbs.</title>
        <authorList>
            <person name="Navarro D."/>
            <person name="Drula E."/>
            <person name="Chaduli D."/>
            <person name="Cazenave R."/>
            <person name="Ahrendt S."/>
            <person name="Wang J."/>
            <person name="Lipzen A."/>
            <person name="Daum C."/>
            <person name="Barry K."/>
            <person name="Grigoriev I.V."/>
            <person name="Favel A."/>
            <person name="Rosso M.N."/>
            <person name="Martin F."/>
        </authorList>
    </citation>
    <scope>NUCLEOTIDE SEQUENCE [LARGE SCALE GENOMIC DNA]</scope>
    <source>
        <strain evidence="5 6">CIRM-BRFM 2984</strain>
    </source>
</reference>
<dbReference type="EMBL" id="JAWWNJ010000020">
    <property type="protein sequence ID" value="KAK7035037.1"/>
    <property type="molecule type" value="Genomic_DNA"/>
</dbReference>
<feature type="transmembrane region" description="Helical" evidence="2">
    <location>
        <begin position="35"/>
        <end position="60"/>
    </location>
</feature>
<feature type="transmembrane region" description="Helical" evidence="2">
    <location>
        <begin position="6"/>
        <end position="28"/>
    </location>
</feature>
<evidence type="ECO:0000256" key="1">
    <source>
        <dbReference type="SAM" id="MobiDB-lite"/>
    </source>
</evidence>
<evidence type="ECO:0000313" key="5">
    <source>
        <dbReference type="EMBL" id="KAK7035037.1"/>
    </source>
</evidence>
<evidence type="ECO:0000259" key="3">
    <source>
        <dbReference type="Pfam" id="PF20231"/>
    </source>
</evidence>
<keyword evidence="2" id="KW-0472">Membrane</keyword>
<feature type="domain" description="DUF6589" evidence="3">
    <location>
        <begin position="529"/>
        <end position="859"/>
    </location>
</feature>
<feature type="region of interest" description="Disordered" evidence="1">
    <location>
        <begin position="339"/>
        <end position="380"/>
    </location>
</feature>
<evidence type="ECO:0000256" key="2">
    <source>
        <dbReference type="SAM" id="Phobius"/>
    </source>
</evidence>
<organism evidence="5 6">
    <name type="scientific">Favolaschia claudopus</name>
    <dbReference type="NCBI Taxonomy" id="2862362"/>
    <lineage>
        <taxon>Eukaryota</taxon>
        <taxon>Fungi</taxon>
        <taxon>Dikarya</taxon>
        <taxon>Basidiomycota</taxon>
        <taxon>Agaricomycotina</taxon>
        <taxon>Agaricomycetes</taxon>
        <taxon>Agaricomycetidae</taxon>
        <taxon>Agaricales</taxon>
        <taxon>Marasmiineae</taxon>
        <taxon>Mycenaceae</taxon>
        <taxon>Favolaschia</taxon>
    </lineage>
</organism>
<keyword evidence="2" id="KW-1133">Transmembrane helix</keyword>
<dbReference type="AlphaFoldDB" id="A0AAW0C838"/>
<comment type="caution">
    <text evidence="5">The sequence shown here is derived from an EMBL/GenBank/DDBJ whole genome shotgun (WGS) entry which is preliminary data.</text>
</comment>
<dbReference type="Proteomes" id="UP001362999">
    <property type="component" value="Unassembled WGS sequence"/>
</dbReference>
<sequence>MHTVVPLISALLHASLFFFFGGLIAFLIPVNRYVMLLSIVLLAILVVVYGILTIIPLTFYDFPYRTPLSSGLWLLFQLFRAICENSVGTACFWKNSMVDNMNHSARDQRALCWTVKSLADDIELEPFLEGILDILWSSNGHRKRYDAHIRVLLHDPEIQHCRLFFILATLKYDDTYWKSLFPAGHLSGLSLEDRLQLIFSLMIFLSVSTRQLVYWLFTTEIPCVTKRISHFMGFFGTESSLESQFAPALIFGLWLDGKRWPKAQKYIREMCIPCAHELALEDSNRVITSPLLQIRLKTLTIKELRDILHPTKLSEIVRGLAPFTWGLLHTFVASPNRARKQRAAADDTPMPLEEEEEWGDDPNDDSDVETGDANPENITQTAWSKDYPGFSRNPVFVILLVVCMLGFVRNRSTNLLPLILGLFFKISGTSARVIQMLSNAGICVSGQTVERLKVRITENAISLAIQLILSGQVFFTIFDNINIFLRKSQQRLSNTNDMINATNSAVVGIPDVEAFTEADLAEQLALRGRRAAAKPADILPTPEDDEIVGKSFTALIAEIIVSFTPGNSGWKDRKNIADEVGKMLPKDRPIPPTKSDARPFGVFDERSTVPQSRWSSIWRIFAGDWLTSSNLRAARRDRTDDVDAMQRLEYAQELSAPFHFALQATHMIMRTHYGHAVEDPASLSAHKGLLNRKWDVNKPNYAAAKSLIRHSLIARILHCVMVMQGFTLYSQLSKWQPTLDRIQEIALAISTQFATSTAAKMAQEAGDDWMAHSIYFIRDALFFCLFEKAVSFGDPGQLIRVLKYWTLAFRGVGQHNYARECAEVLIRWKYELPEKLRMALERSWFINRWGIIGRTIASDDESI</sequence>
<accession>A0AAW0C838</accession>
<dbReference type="Pfam" id="PF20231">
    <property type="entry name" value="DUF6589"/>
    <property type="match status" value="1"/>
</dbReference>
<keyword evidence="6" id="KW-1185">Reference proteome</keyword>
<gene>
    <name evidence="4" type="ORF">R3P38DRAFT_3184527</name>
    <name evidence="5" type="ORF">R3P38DRAFT_3184554</name>
</gene>
<evidence type="ECO:0000313" key="6">
    <source>
        <dbReference type="Proteomes" id="UP001362999"/>
    </source>
</evidence>
<name>A0AAW0C838_9AGAR</name>